<dbReference type="OrthoDB" id="9780765at2"/>
<dbReference type="InterPro" id="IPR000639">
    <property type="entry name" value="Epox_hydrolase-like"/>
</dbReference>
<dbReference type="InterPro" id="IPR029058">
    <property type="entry name" value="AB_hydrolase_fold"/>
</dbReference>
<dbReference type="RefSeq" id="WP_047193553.1">
    <property type="nucleotide sequence ID" value="NZ_CP011371.1"/>
</dbReference>
<dbReference type="STRING" id="413882.AAW51_0769"/>
<dbReference type="PANTHER" id="PTHR43329">
    <property type="entry name" value="EPOXIDE HYDROLASE"/>
    <property type="match status" value="1"/>
</dbReference>
<dbReference type="GO" id="GO:0016787">
    <property type="term" value="F:hydrolase activity"/>
    <property type="evidence" value="ECO:0007669"/>
    <property type="project" value="UniProtKB-KW"/>
</dbReference>
<evidence type="ECO:0000256" key="1">
    <source>
        <dbReference type="ARBA" id="ARBA00022801"/>
    </source>
</evidence>
<keyword evidence="4" id="KW-1185">Reference proteome</keyword>
<dbReference type="SUPFAM" id="SSF53474">
    <property type="entry name" value="alpha/beta-Hydrolases"/>
    <property type="match status" value="1"/>
</dbReference>
<dbReference type="Gene3D" id="3.40.50.1820">
    <property type="entry name" value="alpha/beta hydrolase"/>
    <property type="match status" value="1"/>
</dbReference>
<dbReference type="AlphaFoldDB" id="A0A0G3BLM4"/>
<feature type="domain" description="AB hydrolase-1" evidence="2">
    <location>
        <begin position="26"/>
        <end position="263"/>
    </location>
</feature>
<dbReference type="PATRIC" id="fig|413882.6.peg.814"/>
<dbReference type="PRINTS" id="PR00111">
    <property type="entry name" value="ABHYDROLASE"/>
</dbReference>
<protein>
    <submittedName>
        <fullName evidence="3">Haloalkane dehalogenase</fullName>
    </submittedName>
</protein>
<dbReference type="InterPro" id="IPR000073">
    <property type="entry name" value="AB_hydrolase_1"/>
</dbReference>
<keyword evidence="1" id="KW-0378">Hydrolase</keyword>
<accession>A0A0G3BLM4</accession>
<dbReference type="PRINTS" id="PR00412">
    <property type="entry name" value="EPOXHYDRLASE"/>
</dbReference>
<evidence type="ECO:0000259" key="2">
    <source>
        <dbReference type="Pfam" id="PF00561"/>
    </source>
</evidence>
<proteinExistence type="predicted"/>
<gene>
    <name evidence="3" type="ORF">AAW51_0769</name>
</gene>
<evidence type="ECO:0000313" key="3">
    <source>
        <dbReference type="EMBL" id="AKJ27460.1"/>
    </source>
</evidence>
<sequence length="284" mass="31217">MSTDSLRLAHDGLQFDALSSGPDDGPLVVCLHGFPQFADAWDGVMPLLAGAGYRVVAVDQRGYSPGARPRDVAAYHVDRLVADVLAWADTLGRPRFHLAGHDWGGAVAWRLAERHPQRLLSLTVLSTPHPAAFKQALAEDADQRRRSIYVALFRLRWHLAERLMLARGARVLRQAYRGKVPAPRVEQNVQRLRQPGALTGGLNWYRAADRRAEVGPVQVPTLYIWGSADQALGATAAEATRQHVTGPYRYEALAGASHWLLEEQTQRVADLMLEHLAQHGGASG</sequence>
<name>A0A0G3BLM4_9BURK</name>
<organism evidence="3 4">
    <name type="scientific">Caldimonas brevitalea</name>
    <dbReference type="NCBI Taxonomy" id="413882"/>
    <lineage>
        <taxon>Bacteria</taxon>
        <taxon>Pseudomonadati</taxon>
        <taxon>Pseudomonadota</taxon>
        <taxon>Betaproteobacteria</taxon>
        <taxon>Burkholderiales</taxon>
        <taxon>Sphaerotilaceae</taxon>
        <taxon>Caldimonas</taxon>
    </lineage>
</organism>
<reference evidence="3 4" key="1">
    <citation type="submission" date="2015-05" db="EMBL/GenBank/DDBJ databases">
        <authorList>
            <person name="Tang B."/>
            <person name="Yu Y."/>
        </authorList>
    </citation>
    <scope>NUCLEOTIDE SEQUENCE [LARGE SCALE GENOMIC DNA]</scope>
    <source>
        <strain evidence="3 4">DSM 7029</strain>
    </source>
</reference>
<evidence type="ECO:0000313" key="4">
    <source>
        <dbReference type="Proteomes" id="UP000035352"/>
    </source>
</evidence>
<dbReference type="Pfam" id="PF00561">
    <property type="entry name" value="Abhydrolase_1"/>
    <property type="match status" value="1"/>
</dbReference>
<dbReference type="EMBL" id="CP011371">
    <property type="protein sequence ID" value="AKJ27460.1"/>
    <property type="molecule type" value="Genomic_DNA"/>
</dbReference>
<dbReference type="Proteomes" id="UP000035352">
    <property type="component" value="Chromosome"/>
</dbReference>
<dbReference type="KEGG" id="pbh:AAW51_0769"/>